<name>A0ABU7DTR9_9TELE</name>
<keyword evidence="2" id="KW-1185">Reference proteome</keyword>
<evidence type="ECO:0000313" key="1">
    <source>
        <dbReference type="EMBL" id="MED6278462.1"/>
    </source>
</evidence>
<dbReference type="Proteomes" id="UP001352852">
    <property type="component" value="Unassembled WGS sequence"/>
</dbReference>
<proteinExistence type="predicted"/>
<evidence type="ECO:0000313" key="2">
    <source>
        <dbReference type="Proteomes" id="UP001352852"/>
    </source>
</evidence>
<reference evidence="1 2" key="1">
    <citation type="submission" date="2021-06" db="EMBL/GenBank/DDBJ databases">
        <authorList>
            <person name="Palmer J.M."/>
        </authorList>
    </citation>
    <scope>NUCLEOTIDE SEQUENCE [LARGE SCALE GENOMIC DNA]</scope>
    <source>
        <strain evidence="1 2">CL_MEX2019</strain>
        <tissue evidence="1">Muscle</tissue>
    </source>
</reference>
<dbReference type="EMBL" id="JAHUTJ010035401">
    <property type="protein sequence ID" value="MED6278462.1"/>
    <property type="molecule type" value="Genomic_DNA"/>
</dbReference>
<accession>A0ABU7DTR9</accession>
<organism evidence="1 2">
    <name type="scientific">Characodon lateralis</name>
    <dbReference type="NCBI Taxonomy" id="208331"/>
    <lineage>
        <taxon>Eukaryota</taxon>
        <taxon>Metazoa</taxon>
        <taxon>Chordata</taxon>
        <taxon>Craniata</taxon>
        <taxon>Vertebrata</taxon>
        <taxon>Euteleostomi</taxon>
        <taxon>Actinopterygii</taxon>
        <taxon>Neopterygii</taxon>
        <taxon>Teleostei</taxon>
        <taxon>Neoteleostei</taxon>
        <taxon>Acanthomorphata</taxon>
        <taxon>Ovalentaria</taxon>
        <taxon>Atherinomorphae</taxon>
        <taxon>Cyprinodontiformes</taxon>
        <taxon>Goodeidae</taxon>
        <taxon>Characodon</taxon>
    </lineage>
</organism>
<gene>
    <name evidence="1" type="ORF">CHARACLAT_024057</name>
</gene>
<sequence>MVAAPRTTARFRADDIVMATMRCSYVPFWREKRAFPSPVLGHHHPWEAAAKRWEQAIGITQTGSTDL</sequence>
<comment type="caution">
    <text evidence="1">The sequence shown here is derived from an EMBL/GenBank/DDBJ whole genome shotgun (WGS) entry which is preliminary data.</text>
</comment>
<protein>
    <submittedName>
        <fullName evidence="1">Uncharacterized protein</fullName>
    </submittedName>
</protein>